<feature type="transmembrane region" description="Helical" evidence="1">
    <location>
        <begin position="54"/>
        <end position="75"/>
    </location>
</feature>
<dbReference type="EMBL" id="MU001505">
    <property type="protein sequence ID" value="KAF2441895.1"/>
    <property type="molecule type" value="Genomic_DNA"/>
</dbReference>
<evidence type="ECO:0000313" key="3">
    <source>
        <dbReference type="Proteomes" id="UP000799764"/>
    </source>
</evidence>
<sequence length="250" mass="27605">MNCPYQLSETLTLQPCNKANSPCLMELFRLRTTPTPVYNGAQPSVPKPDTELQVIGAGLPCTGITSFSGALRILLRDPVYGHRSMRRKTSLDTAVNTLLVESLAGYAAVTEMAAAGLVKDVLELYPDAKVICTVRDPDAVANAATLWFLGVLLLPHPRMRHFPSYIDILRKQCVRLYGEHDPVKTVPAERLVFFTFRKEVPSVPFTNINDENVVDGLVEEMVKEGLTKRALVLVTIGVGVVLLLMMRKVN</sequence>
<accession>A0A9P4PBD2</accession>
<evidence type="ECO:0000313" key="2">
    <source>
        <dbReference type="EMBL" id="KAF2441895.1"/>
    </source>
</evidence>
<protein>
    <recommendedName>
        <fullName evidence="4">NAD dependent epimerase/dehydratase</fullName>
    </recommendedName>
</protein>
<reference evidence="2" key="1">
    <citation type="journal article" date="2020" name="Stud. Mycol.">
        <title>101 Dothideomycetes genomes: a test case for predicting lifestyles and emergence of pathogens.</title>
        <authorList>
            <person name="Haridas S."/>
            <person name="Albert R."/>
            <person name="Binder M."/>
            <person name="Bloem J."/>
            <person name="Labutti K."/>
            <person name="Salamov A."/>
            <person name="Andreopoulos B."/>
            <person name="Baker S."/>
            <person name="Barry K."/>
            <person name="Bills G."/>
            <person name="Bluhm B."/>
            <person name="Cannon C."/>
            <person name="Castanera R."/>
            <person name="Culley D."/>
            <person name="Daum C."/>
            <person name="Ezra D."/>
            <person name="Gonzalez J."/>
            <person name="Henrissat B."/>
            <person name="Kuo A."/>
            <person name="Liang C."/>
            <person name="Lipzen A."/>
            <person name="Lutzoni F."/>
            <person name="Magnuson J."/>
            <person name="Mondo S."/>
            <person name="Nolan M."/>
            <person name="Ohm R."/>
            <person name="Pangilinan J."/>
            <person name="Park H.-J."/>
            <person name="Ramirez L."/>
            <person name="Alfaro M."/>
            <person name="Sun H."/>
            <person name="Tritt A."/>
            <person name="Yoshinaga Y."/>
            <person name="Zwiers L.-H."/>
            <person name="Turgeon B."/>
            <person name="Goodwin S."/>
            <person name="Spatafora J."/>
            <person name="Crous P."/>
            <person name="Grigoriev I."/>
        </authorList>
    </citation>
    <scope>NUCLEOTIDE SEQUENCE</scope>
    <source>
        <strain evidence="2">CBS 690.94</strain>
    </source>
</reference>
<dbReference type="PANTHER" id="PTHR36978:SF3">
    <property type="entry name" value="P-LOOP CONTAINING NUCLEOSIDE TRIPHOSPHATE HYDROLASE PROTEIN"/>
    <property type="match status" value="1"/>
</dbReference>
<keyword evidence="3" id="KW-1185">Reference proteome</keyword>
<dbReference type="SUPFAM" id="SSF52540">
    <property type="entry name" value="P-loop containing nucleoside triphosphate hydrolases"/>
    <property type="match status" value="1"/>
</dbReference>
<dbReference type="InterPro" id="IPR027417">
    <property type="entry name" value="P-loop_NTPase"/>
</dbReference>
<dbReference type="Gene3D" id="3.40.50.300">
    <property type="entry name" value="P-loop containing nucleotide triphosphate hydrolases"/>
    <property type="match status" value="1"/>
</dbReference>
<dbReference type="InterPro" id="IPR040632">
    <property type="entry name" value="Sulfotransfer_4"/>
</dbReference>
<evidence type="ECO:0008006" key="4">
    <source>
        <dbReference type="Google" id="ProtNLM"/>
    </source>
</evidence>
<evidence type="ECO:0000256" key="1">
    <source>
        <dbReference type="SAM" id="Phobius"/>
    </source>
</evidence>
<dbReference type="OrthoDB" id="408152at2759"/>
<dbReference type="Proteomes" id="UP000799764">
    <property type="component" value="Unassembled WGS sequence"/>
</dbReference>
<dbReference type="PANTHER" id="PTHR36978">
    <property type="entry name" value="P-LOOP CONTAINING NUCLEOTIDE TRIPHOSPHATE HYDROLASE"/>
    <property type="match status" value="1"/>
</dbReference>
<keyword evidence="1" id="KW-1133">Transmembrane helix</keyword>
<dbReference type="Pfam" id="PF17784">
    <property type="entry name" value="Sulfotransfer_4"/>
    <property type="match status" value="1"/>
</dbReference>
<comment type="caution">
    <text evidence="2">The sequence shown here is derived from an EMBL/GenBank/DDBJ whole genome shotgun (WGS) entry which is preliminary data.</text>
</comment>
<keyword evidence="1" id="KW-0472">Membrane</keyword>
<keyword evidence="1" id="KW-0812">Transmembrane</keyword>
<feature type="transmembrane region" description="Helical" evidence="1">
    <location>
        <begin position="230"/>
        <end position="247"/>
    </location>
</feature>
<organism evidence="2 3">
    <name type="scientific">Karstenula rhodostoma CBS 690.94</name>
    <dbReference type="NCBI Taxonomy" id="1392251"/>
    <lineage>
        <taxon>Eukaryota</taxon>
        <taxon>Fungi</taxon>
        <taxon>Dikarya</taxon>
        <taxon>Ascomycota</taxon>
        <taxon>Pezizomycotina</taxon>
        <taxon>Dothideomycetes</taxon>
        <taxon>Pleosporomycetidae</taxon>
        <taxon>Pleosporales</taxon>
        <taxon>Massarineae</taxon>
        <taxon>Didymosphaeriaceae</taxon>
        <taxon>Karstenula</taxon>
    </lineage>
</organism>
<name>A0A9P4PBD2_9PLEO</name>
<proteinExistence type="predicted"/>
<gene>
    <name evidence="2" type="ORF">P171DRAFT_456798</name>
</gene>
<dbReference type="AlphaFoldDB" id="A0A9P4PBD2"/>